<comment type="similarity">
    <text evidence="1">Belongs to the CCR4/nocturin family.</text>
</comment>
<evidence type="ECO:0000256" key="2">
    <source>
        <dbReference type="ARBA" id="ARBA00022801"/>
    </source>
</evidence>
<evidence type="ECO:0000313" key="6">
    <source>
        <dbReference type="Proteomes" id="UP000218811"/>
    </source>
</evidence>
<dbReference type="OrthoDB" id="428734at2759"/>
<feature type="region of interest" description="Disordered" evidence="3">
    <location>
        <begin position="283"/>
        <end position="304"/>
    </location>
</feature>
<dbReference type="STRING" id="742152.A0A2H3IUW6"/>
<dbReference type="InterPro" id="IPR036691">
    <property type="entry name" value="Endo/exonu/phosph_ase_sf"/>
</dbReference>
<dbReference type="GO" id="GO:0000175">
    <property type="term" value="F:3'-5'-RNA exonuclease activity"/>
    <property type="evidence" value="ECO:0007669"/>
    <property type="project" value="TreeGrafter"/>
</dbReference>
<feature type="region of interest" description="Disordered" evidence="3">
    <location>
        <begin position="16"/>
        <end position="52"/>
    </location>
</feature>
<dbReference type="EMBL" id="KB467831">
    <property type="protein sequence ID" value="PCH33766.1"/>
    <property type="molecule type" value="Genomic_DNA"/>
</dbReference>
<sequence>MSKKFQPTAEQLALAEDRRLKKEQRKQAAEKEEGRILPREWTSVQGASGPENAGQKVRLMTWNLLAQCLVRRELFPTSDCLKASQREHMMYREVFSHDADICCLQEVDRLGKLLPALEQAGYAHVYAAGPRKKHGCLIAYRTSAYTLVEHKMMEYDLQDVRENGTEAARRGSSFRTKNIASMARLKRIHAASEGVIVATTHLFWHPKYTYERARQAAILLREVVRFRNEGPDEHRAWPCIIAGDFNFQPDDPAYSLMVGDPLLPIQEQMMETSRVVHVTIDPNVPATSDKPSAEEEDGAEVGAADPDRVITNARTAVPSDGLLTNSELAKIFRQSGTPTSVYDEAQRLVSTATSETGLTFGSRVSIVPPRRGAFEPIWTSYTHYWKSVLDYIFILSPPGRTAIITTYAKPHAAEALSPGIPRKSVCGSDHISLGAEVYWPPR</sequence>
<evidence type="ECO:0000256" key="1">
    <source>
        <dbReference type="ARBA" id="ARBA00010774"/>
    </source>
</evidence>
<accession>A0A2H3IUW6</accession>
<evidence type="ECO:0000256" key="3">
    <source>
        <dbReference type="SAM" id="MobiDB-lite"/>
    </source>
</evidence>
<dbReference type="PANTHER" id="PTHR12121">
    <property type="entry name" value="CARBON CATABOLITE REPRESSOR PROTEIN 4"/>
    <property type="match status" value="1"/>
</dbReference>
<feature type="domain" description="Endonuclease/exonuclease/phosphatase" evidence="4">
    <location>
        <begin position="60"/>
        <end position="430"/>
    </location>
</feature>
<dbReference type="PANTHER" id="PTHR12121:SF45">
    <property type="entry name" value="NOCTURNIN"/>
    <property type="match status" value="1"/>
</dbReference>
<keyword evidence="5" id="KW-0540">Nuclease</keyword>
<organism evidence="5 6">
    <name type="scientific">Wolfiporia cocos (strain MD-104)</name>
    <name type="common">Brown rot fungus</name>
    <dbReference type="NCBI Taxonomy" id="742152"/>
    <lineage>
        <taxon>Eukaryota</taxon>
        <taxon>Fungi</taxon>
        <taxon>Dikarya</taxon>
        <taxon>Basidiomycota</taxon>
        <taxon>Agaricomycotina</taxon>
        <taxon>Agaricomycetes</taxon>
        <taxon>Polyporales</taxon>
        <taxon>Phaeolaceae</taxon>
        <taxon>Wolfiporia</taxon>
    </lineage>
</organism>
<evidence type="ECO:0000313" key="5">
    <source>
        <dbReference type="EMBL" id="PCH33766.1"/>
    </source>
</evidence>
<dbReference type="Pfam" id="PF03372">
    <property type="entry name" value="Exo_endo_phos"/>
    <property type="match status" value="1"/>
</dbReference>
<dbReference type="SUPFAM" id="SSF56219">
    <property type="entry name" value="DNase I-like"/>
    <property type="match status" value="1"/>
</dbReference>
<evidence type="ECO:0000259" key="4">
    <source>
        <dbReference type="Pfam" id="PF03372"/>
    </source>
</evidence>
<name>A0A2H3IUW6_WOLCO</name>
<dbReference type="Gene3D" id="3.60.10.10">
    <property type="entry name" value="Endonuclease/exonuclease/phosphatase"/>
    <property type="match status" value="1"/>
</dbReference>
<dbReference type="AlphaFoldDB" id="A0A2H3IUW6"/>
<keyword evidence="5" id="KW-0255">Endonuclease</keyword>
<reference evidence="5 6" key="1">
    <citation type="journal article" date="2012" name="Science">
        <title>The Paleozoic origin of enzymatic lignin decomposition reconstructed from 31 fungal genomes.</title>
        <authorList>
            <person name="Floudas D."/>
            <person name="Binder M."/>
            <person name="Riley R."/>
            <person name="Barry K."/>
            <person name="Blanchette R.A."/>
            <person name="Henrissat B."/>
            <person name="Martinez A.T."/>
            <person name="Otillar R."/>
            <person name="Spatafora J.W."/>
            <person name="Yadav J.S."/>
            <person name="Aerts A."/>
            <person name="Benoit I."/>
            <person name="Boyd A."/>
            <person name="Carlson A."/>
            <person name="Copeland A."/>
            <person name="Coutinho P.M."/>
            <person name="de Vries R.P."/>
            <person name="Ferreira P."/>
            <person name="Findley K."/>
            <person name="Foster B."/>
            <person name="Gaskell J."/>
            <person name="Glotzer D."/>
            <person name="Gorecki P."/>
            <person name="Heitman J."/>
            <person name="Hesse C."/>
            <person name="Hori C."/>
            <person name="Igarashi K."/>
            <person name="Jurgens J.A."/>
            <person name="Kallen N."/>
            <person name="Kersten P."/>
            <person name="Kohler A."/>
            <person name="Kuees U."/>
            <person name="Kumar T.K.A."/>
            <person name="Kuo A."/>
            <person name="LaButti K."/>
            <person name="Larrondo L.F."/>
            <person name="Lindquist E."/>
            <person name="Ling A."/>
            <person name="Lombard V."/>
            <person name="Lucas S."/>
            <person name="Lundell T."/>
            <person name="Martin R."/>
            <person name="McLaughlin D.J."/>
            <person name="Morgenstern I."/>
            <person name="Morin E."/>
            <person name="Murat C."/>
            <person name="Nagy L.G."/>
            <person name="Nolan M."/>
            <person name="Ohm R.A."/>
            <person name="Patyshakuliyeva A."/>
            <person name="Rokas A."/>
            <person name="Ruiz-Duenas F.J."/>
            <person name="Sabat G."/>
            <person name="Salamov A."/>
            <person name="Samejima M."/>
            <person name="Schmutz J."/>
            <person name="Slot J.C."/>
            <person name="St John F."/>
            <person name="Stenlid J."/>
            <person name="Sun H."/>
            <person name="Sun S."/>
            <person name="Syed K."/>
            <person name="Tsang A."/>
            <person name="Wiebenga A."/>
            <person name="Young D."/>
            <person name="Pisabarro A."/>
            <person name="Eastwood D.C."/>
            <person name="Martin F."/>
            <person name="Cullen D."/>
            <person name="Grigoriev I.V."/>
            <person name="Hibbett D.S."/>
        </authorList>
    </citation>
    <scope>NUCLEOTIDE SEQUENCE [LARGE SCALE GENOMIC DNA]</scope>
    <source>
        <strain evidence="5 6">MD-104</strain>
    </source>
</reference>
<dbReference type="InterPro" id="IPR050410">
    <property type="entry name" value="CCR4/nocturin_mRNA_transcr"/>
</dbReference>
<keyword evidence="2" id="KW-0378">Hydrolase</keyword>
<dbReference type="Proteomes" id="UP000218811">
    <property type="component" value="Unassembled WGS sequence"/>
</dbReference>
<gene>
    <name evidence="5" type="ORF">WOLCODRAFT_129960</name>
</gene>
<feature type="compositionally biased region" description="Basic and acidic residues" evidence="3">
    <location>
        <begin position="16"/>
        <end position="38"/>
    </location>
</feature>
<dbReference type="OMA" id="YTHYWKT"/>
<keyword evidence="5" id="KW-0269">Exonuclease</keyword>
<protein>
    <submittedName>
        <fullName evidence="5">Endonuclease/exonuclease/phosphatase</fullName>
    </submittedName>
</protein>
<proteinExistence type="inferred from homology"/>
<keyword evidence="6" id="KW-1185">Reference proteome</keyword>
<dbReference type="InterPro" id="IPR005135">
    <property type="entry name" value="Endo/exonuclease/phosphatase"/>
</dbReference>
<dbReference type="GO" id="GO:0004519">
    <property type="term" value="F:endonuclease activity"/>
    <property type="evidence" value="ECO:0007669"/>
    <property type="project" value="UniProtKB-KW"/>
</dbReference>
<dbReference type="GO" id="GO:0006139">
    <property type="term" value="P:nucleobase-containing compound metabolic process"/>
    <property type="evidence" value="ECO:0007669"/>
    <property type="project" value="UniProtKB-ARBA"/>
</dbReference>